<name>A0ABR3D3M2_NEUIN</name>
<organism evidence="2 3">
    <name type="scientific">Neurospora intermedia</name>
    <dbReference type="NCBI Taxonomy" id="5142"/>
    <lineage>
        <taxon>Eukaryota</taxon>
        <taxon>Fungi</taxon>
        <taxon>Dikarya</taxon>
        <taxon>Ascomycota</taxon>
        <taxon>Pezizomycotina</taxon>
        <taxon>Sordariomycetes</taxon>
        <taxon>Sordariomycetidae</taxon>
        <taxon>Sordariales</taxon>
        <taxon>Sordariaceae</taxon>
        <taxon>Neurospora</taxon>
    </lineage>
</organism>
<gene>
    <name evidence="2" type="ORF">QR685DRAFT_82026</name>
</gene>
<protein>
    <recommendedName>
        <fullName evidence="4">GH10 domain-containing protein</fullName>
    </recommendedName>
</protein>
<evidence type="ECO:0000313" key="3">
    <source>
        <dbReference type="Proteomes" id="UP001451303"/>
    </source>
</evidence>
<dbReference type="Proteomes" id="UP001451303">
    <property type="component" value="Unassembled WGS sequence"/>
</dbReference>
<evidence type="ECO:0008006" key="4">
    <source>
        <dbReference type="Google" id="ProtNLM"/>
    </source>
</evidence>
<feature type="region of interest" description="Disordered" evidence="1">
    <location>
        <begin position="44"/>
        <end position="71"/>
    </location>
</feature>
<reference evidence="2 3" key="1">
    <citation type="submission" date="2023-09" db="EMBL/GenBank/DDBJ databases">
        <title>Multi-omics analysis of a traditional fermented food reveals byproduct-associated fungal strains for waste-to-food upcycling.</title>
        <authorList>
            <consortium name="Lawrence Berkeley National Laboratory"/>
            <person name="Rekdal V.M."/>
            <person name="Villalobos-Escobedo J.M."/>
            <person name="Rodriguez-Valeron N."/>
            <person name="Garcia M.O."/>
            <person name="Vasquez D.P."/>
            <person name="Damayanti I."/>
            <person name="Sorensen P.M."/>
            <person name="Baidoo E.E."/>
            <person name="De Carvalho A.C."/>
            <person name="Riley R."/>
            <person name="Lipzen A."/>
            <person name="He G."/>
            <person name="Yan M."/>
            <person name="Haridas S."/>
            <person name="Daum C."/>
            <person name="Yoshinaga Y."/>
            <person name="Ng V."/>
            <person name="Grigoriev I.V."/>
            <person name="Munk R."/>
            <person name="Nuraida L."/>
            <person name="Wijaya C.H."/>
            <person name="Morales P.-C."/>
            <person name="Keasling J.D."/>
        </authorList>
    </citation>
    <scope>NUCLEOTIDE SEQUENCE [LARGE SCALE GENOMIC DNA]</scope>
    <source>
        <strain evidence="2 3">FGSC 2613</strain>
    </source>
</reference>
<dbReference type="EMBL" id="JAVLET010000010">
    <property type="protein sequence ID" value="KAL0467270.1"/>
    <property type="molecule type" value="Genomic_DNA"/>
</dbReference>
<accession>A0ABR3D3M2</accession>
<sequence>MERFASVKKKSASRLINMHRNAGLRIDGVGMQAHTYAVYADNRPTAENSRGDDEGVHASGSGTRWRLRSWM</sequence>
<keyword evidence="3" id="KW-1185">Reference proteome</keyword>
<proteinExistence type="predicted"/>
<comment type="caution">
    <text evidence="2">The sequence shown here is derived from an EMBL/GenBank/DDBJ whole genome shotgun (WGS) entry which is preliminary data.</text>
</comment>
<evidence type="ECO:0000256" key="1">
    <source>
        <dbReference type="SAM" id="MobiDB-lite"/>
    </source>
</evidence>
<evidence type="ECO:0000313" key="2">
    <source>
        <dbReference type="EMBL" id="KAL0467270.1"/>
    </source>
</evidence>